<proteinExistence type="predicted"/>
<evidence type="ECO:0000256" key="1">
    <source>
        <dbReference type="SAM" id="Coils"/>
    </source>
</evidence>
<gene>
    <name evidence="2" type="ORF">Tci_018148</name>
</gene>
<feature type="coiled-coil region" evidence="1">
    <location>
        <begin position="37"/>
        <end position="64"/>
    </location>
</feature>
<sequence length="113" mass="13043">MLACSHYRNVSKQTTRTELVEESTKKAQANIAQESSLKRVEDELEQGIVKKQRLENENESIELKRCLEIVLDDVTIDATLLSSKSLTIVDYKIYKEGRKTFFQIFRANGNSRM</sequence>
<reference evidence="2" key="1">
    <citation type="journal article" date="2019" name="Sci. Rep.">
        <title>Draft genome of Tanacetum cinerariifolium, the natural source of mosquito coil.</title>
        <authorList>
            <person name="Yamashiro T."/>
            <person name="Shiraishi A."/>
            <person name="Satake H."/>
            <person name="Nakayama K."/>
        </authorList>
    </citation>
    <scope>NUCLEOTIDE SEQUENCE</scope>
</reference>
<dbReference type="EMBL" id="BKCJ010002089">
    <property type="protein sequence ID" value="GEU46170.1"/>
    <property type="molecule type" value="Genomic_DNA"/>
</dbReference>
<comment type="caution">
    <text evidence="2">The sequence shown here is derived from an EMBL/GenBank/DDBJ whole genome shotgun (WGS) entry which is preliminary data.</text>
</comment>
<protein>
    <submittedName>
        <fullName evidence="2">Uncharacterized protein</fullName>
    </submittedName>
</protein>
<name>A0A6L2KBS4_TANCI</name>
<keyword evidence="1" id="KW-0175">Coiled coil</keyword>
<evidence type="ECO:0000313" key="2">
    <source>
        <dbReference type="EMBL" id="GEU46170.1"/>
    </source>
</evidence>
<organism evidence="2">
    <name type="scientific">Tanacetum cinerariifolium</name>
    <name type="common">Dalmatian daisy</name>
    <name type="synonym">Chrysanthemum cinerariifolium</name>
    <dbReference type="NCBI Taxonomy" id="118510"/>
    <lineage>
        <taxon>Eukaryota</taxon>
        <taxon>Viridiplantae</taxon>
        <taxon>Streptophyta</taxon>
        <taxon>Embryophyta</taxon>
        <taxon>Tracheophyta</taxon>
        <taxon>Spermatophyta</taxon>
        <taxon>Magnoliopsida</taxon>
        <taxon>eudicotyledons</taxon>
        <taxon>Gunneridae</taxon>
        <taxon>Pentapetalae</taxon>
        <taxon>asterids</taxon>
        <taxon>campanulids</taxon>
        <taxon>Asterales</taxon>
        <taxon>Asteraceae</taxon>
        <taxon>Asteroideae</taxon>
        <taxon>Anthemideae</taxon>
        <taxon>Anthemidinae</taxon>
        <taxon>Tanacetum</taxon>
    </lineage>
</organism>
<accession>A0A6L2KBS4</accession>
<dbReference type="AlphaFoldDB" id="A0A6L2KBS4"/>